<evidence type="ECO:0000313" key="2">
    <source>
        <dbReference type="Proteomes" id="UP000594220"/>
    </source>
</evidence>
<dbReference type="AlphaFoldDB" id="A0A7M4FMC8"/>
<dbReference type="Proteomes" id="UP000594220">
    <property type="component" value="Unplaced"/>
</dbReference>
<dbReference type="Ensembl" id="ENSCPRT00005030495.1">
    <property type="protein sequence ID" value="ENSCPRP00005026095.1"/>
    <property type="gene ID" value="ENSCPRG00005018120.1"/>
</dbReference>
<reference evidence="1" key="2">
    <citation type="submission" date="2025-09" db="UniProtKB">
        <authorList>
            <consortium name="Ensembl"/>
        </authorList>
    </citation>
    <scope>IDENTIFICATION</scope>
</reference>
<proteinExistence type="predicted"/>
<name>A0A7M4FMC8_CROPO</name>
<accession>A0A7M4FMC8</accession>
<protein>
    <submittedName>
        <fullName evidence="1">Uncharacterized protein</fullName>
    </submittedName>
</protein>
<evidence type="ECO:0000313" key="1">
    <source>
        <dbReference type="Ensembl" id="ENSCPRP00005026095.1"/>
    </source>
</evidence>
<reference evidence="1" key="1">
    <citation type="submission" date="2025-08" db="UniProtKB">
        <authorList>
            <consortium name="Ensembl"/>
        </authorList>
    </citation>
    <scope>IDENTIFICATION</scope>
</reference>
<keyword evidence="2" id="KW-1185">Reference proteome</keyword>
<sequence length="118" mass="13342">FALFQCVTIIPSYPDRHPRKHCIPYFLLPLPSEFVGNHEITSQPPLAEVEEVQVFNRSTWCFWCQLSCKTGVDCDAFAFLCSTGHSLLKQVLNTDSQLSLQWLDIVSQCPLLASLQAL</sequence>
<organism evidence="1 2">
    <name type="scientific">Crocodylus porosus</name>
    <name type="common">Saltwater crocodile</name>
    <name type="synonym">Estuarine crocodile</name>
    <dbReference type="NCBI Taxonomy" id="8502"/>
    <lineage>
        <taxon>Eukaryota</taxon>
        <taxon>Metazoa</taxon>
        <taxon>Chordata</taxon>
        <taxon>Craniata</taxon>
        <taxon>Vertebrata</taxon>
        <taxon>Euteleostomi</taxon>
        <taxon>Archelosauria</taxon>
        <taxon>Archosauria</taxon>
        <taxon>Crocodylia</taxon>
        <taxon>Longirostres</taxon>
        <taxon>Crocodylidae</taxon>
        <taxon>Crocodylus</taxon>
    </lineage>
</organism>